<feature type="chain" id="PRO_5042970548" description="Glycine zipper 2TM domain-containing protein" evidence="4">
    <location>
        <begin position="20"/>
        <end position="240"/>
    </location>
</feature>
<feature type="domain" description="Glycine zipper 2TM" evidence="5">
    <location>
        <begin position="111"/>
        <end position="150"/>
    </location>
</feature>
<name>A0AAN1SZI9_9PROT</name>
<evidence type="ECO:0000256" key="4">
    <source>
        <dbReference type="SAM" id="SignalP"/>
    </source>
</evidence>
<dbReference type="PANTHER" id="PTHR35603">
    <property type="match status" value="1"/>
</dbReference>
<feature type="signal peptide" evidence="4">
    <location>
        <begin position="1"/>
        <end position="19"/>
    </location>
</feature>
<keyword evidence="4" id="KW-0732">Signal</keyword>
<dbReference type="EMBL" id="AP019536">
    <property type="protein sequence ID" value="BBI99973.1"/>
    <property type="molecule type" value="Genomic_DNA"/>
</dbReference>
<organism evidence="6 7">
    <name type="scientific">Ferrigenium kumadai</name>
    <dbReference type="NCBI Taxonomy" id="1682490"/>
    <lineage>
        <taxon>Bacteria</taxon>
        <taxon>Pseudomonadati</taxon>
        <taxon>Pseudomonadota</taxon>
        <taxon>Betaproteobacteria</taxon>
        <taxon>Nitrosomonadales</taxon>
        <taxon>Gallionellaceae</taxon>
        <taxon>Ferrigenium</taxon>
    </lineage>
</organism>
<feature type="domain" description="Glycine zipper 2TM" evidence="5">
    <location>
        <begin position="60"/>
        <end position="100"/>
    </location>
</feature>
<dbReference type="InterPro" id="IPR051407">
    <property type="entry name" value="Bact_OM_lipoprot/Surf_antigen"/>
</dbReference>
<dbReference type="GO" id="GO:0019867">
    <property type="term" value="C:outer membrane"/>
    <property type="evidence" value="ECO:0007669"/>
    <property type="project" value="InterPro"/>
</dbReference>
<feature type="compositionally biased region" description="Basic and acidic residues" evidence="3">
    <location>
        <begin position="210"/>
        <end position="234"/>
    </location>
</feature>
<protein>
    <recommendedName>
        <fullName evidence="5">Glycine zipper 2TM domain-containing protein</fullName>
    </recommendedName>
</protein>
<dbReference type="KEGG" id="fku:FGKAn22_16660"/>
<dbReference type="AlphaFoldDB" id="A0AAN1SZI9"/>
<comment type="subcellular location">
    <subcellularLocation>
        <location evidence="1">Membrane</location>
    </subcellularLocation>
</comment>
<evidence type="ECO:0000313" key="6">
    <source>
        <dbReference type="EMBL" id="BBI99973.1"/>
    </source>
</evidence>
<dbReference type="InterPro" id="IPR008816">
    <property type="entry name" value="Gly_zipper_2TM_dom"/>
</dbReference>
<evidence type="ECO:0000256" key="3">
    <source>
        <dbReference type="SAM" id="MobiDB-lite"/>
    </source>
</evidence>
<sequence length="240" mass="24674">MKKSLLALSIVSLFGSAYAADFTDTARVVSSTPIYERVSEPKRECWTESVQVAPKERSIGGAVVGGLAGGLLGSQVGGGNGSTVATGAGAVAGAVVGDRVANPDSNRSATGAVVGGVAGALLGSQVGGGSGNKAATAVGGIAGAVIGDRVANPDQPRTEQVERCREVQSSREVIKGYTVVYRYNGQDVTTTLPYRPGSTIRVGVSVIDEGGRADAPSYRRNERGDEPNYRRTDSESSYYR</sequence>
<evidence type="ECO:0000313" key="7">
    <source>
        <dbReference type="Proteomes" id="UP001319121"/>
    </source>
</evidence>
<evidence type="ECO:0000256" key="2">
    <source>
        <dbReference type="ARBA" id="ARBA00023136"/>
    </source>
</evidence>
<reference evidence="6 7" key="1">
    <citation type="submission" date="2019-03" db="EMBL/GenBank/DDBJ databases">
        <title>Complete genome sequence of Ferrigenium kumadai strain An22, a microaerophilic iron-oxidizing bacterium isolated from a paddy field soil.</title>
        <authorList>
            <person name="Watanabe T."/>
            <person name="Asakawa S."/>
        </authorList>
    </citation>
    <scope>NUCLEOTIDE SEQUENCE [LARGE SCALE GENOMIC DNA]</scope>
    <source>
        <strain evidence="6 7">An22</strain>
    </source>
</reference>
<dbReference type="RefSeq" id="WP_246487373.1">
    <property type="nucleotide sequence ID" value="NZ_AP019536.1"/>
</dbReference>
<gene>
    <name evidence="6" type="ORF">FGKAn22_16660</name>
</gene>
<dbReference type="Proteomes" id="UP001319121">
    <property type="component" value="Chromosome"/>
</dbReference>
<proteinExistence type="predicted"/>
<dbReference type="PANTHER" id="PTHR35603:SF2">
    <property type="entry name" value="OUTER MEMBRANE LIPOPROTEIN"/>
    <property type="match status" value="1"/>
</dbReference>
<keyword evidence="7" id="KW-1185">Reference proteome</keyword>
<feature type="region of interest" description="Disordered" evidence="3">
    <location>
        <begin position="210"/>
        <end position="240"/>
    </location>
</feature>
<evidence type="ECO:0000256" key="1">
    <source>
        <dbReference type="ARBA" id="ARBA00004370"/>
    </source>
</evidence>
<keyword evidence="2" id="KW-0472">Membrane</keyword>
<dbReference type="Pfam" id="PF05433">
    <property type="entry name" value="Rick_17kDa_Anti"/>
    <property type="match status" value="2"/>
</dbReference>
<accession>A0AAN1SZI9</accession>
<evidence type="ECO:0000259" key="5">
    <source>
        <dbReference type="Pfam" id="PF05433"/>
    </source>
</evidence>